<dbReference type="InterPro" id="IPR001091">
    <property type="entry name" value="RM_Methyltransferase"/>
</dbReference>
<protein>
    <recommendedName>
        <fullName evidence="4">Methyltransferase</fullName>
        <ecNumber evidence="4">2.1.1.-</ecNumber>
    </recommendedName>
</protein>
<dbReference type="Gene3D" id="3.40.50.150">
    <property type="entry name" value="Vaccinia Virus protein VP39"/>
    <property type="match status" value="1"/>
</dbReference>
<evidence type="ECO:0000256" key="1">
    <source>
        <dbReference type="ARBA" id="ARBA00022603"/>
    </source>
</evidence>
<dbReference type="PIRSF" id="PIRSF036758">
    <property type="entry name" value="Aden_M_ParB"/>
    <property type="match status" value="1"/>
</dbReference>
<dbReference type="Pfam" id="PF02195">
    <property type="entry name" value="ParB_N"/>
    <property type="match status" value="1"/>
</dbReference>
<evidence type="ECO:0000313" key="7">
    <source>
        <dbReference type="Proteomes" id="UP000009315"/>
    </source>
</evidence>
<evidence type="ECO:0000256" key="2">
    <source>
        <dbReference type="ARBA" id="ARBA00022679"/>
    </source>
</evidence>
<proteinExistence type="inferred from homology"/>
<comment type="caution">
    <text evidence="6">The sequence shown here is derived from an EMBL/GenBank/DDBJ whole genome shotgun (WGS) entry which is preliminary data.</text>
</comment>
<dbReference type="GO" id="GO:0003677">
    <property type="term" value="F:DNA binding"/>
    <property type="evidence" value="ECO:0007669"/>
    <property type="project" value="InterPro"/>
</dbReference>
<dbReference type="AlphaFoldDB" id="K8EDM3"/>
<dbReference type="PRINTS" id="PR00508">
    <property type="entry name" value="S21N4MTFRASE"/>
</dbReference>
<dbReference type="REBASE" id="60884">
    <property type="entry name" value="M2.DhyLam5ORF10055P"/>
</dbReference>
<dbReference type="GO" id="GO:0009307">
    <property type="term" value="P:DNA restriction-modification system"/>
    <property type="evidence" value="ECO:0007669"/>
    <property type="project" value="UniProtKB-KW"/>
</dbReference>
<name>K8EDM3_9FIRM</name>
<dbReference type="Proteomes" id="UP000009315">
    <property type="component" value="Unassembled WGS sequence"/>
</dbReference>
<comment type="similarity">
    <text evidence="4">Belongs to the N(4)/N(6)-methyltransferase family.</text>
</comment>
<evidence type="ECO:0000313" key="6">
    <source>
        <dbReference type="EMBL" id="CCO06896.1"/>
    </source>
</evidence>
<feature type="domain" description="ParB-like N-terminal" evidence="5">
    <location>
        <begin position="14"/>
        <end position="105"/>
    </location>
</feature>
<evidence type="ECO:0000256" key="3">
    <source>
        <dbReference type="ARBA" id="ARBA00022747"/>
    </source>
</evidence>
<dbReference type="EMBL" id="CAOS01000001">
    <property type="protein sequence ID" value="CCO06896.1"/>
    <property type="molecule type" value="Genomic_DNA"/>
</dbReference>
<dbReference type="EC" id="2.1.1.-" evidence="4"/>
<gene>
    <name evidence="6" type="ORF">DESHY_10056</name>
</gene>
<dbReference type="SUPFAM" id="SSF110849">
    <property type="entry name" value="ParB/Sulfiredoxin"/>
    <property type="match status" value="1"/>
</dbReference>
<sequence>MKKPSNWRVKIYGYTENTSKKKLKPSRYNPRKDLKPGDPEYEKLRRSIEEFGYVEPVIWNKRTGNIVGGHQRYKVLTALGYKEIDCVVVDLDEQREKALNVALNKISGEFDIPLLTDLLMDLNEDGFDVSLTGFDAAEIDELFRDKTAANVKEDNFDAEKAAAEIKTPVTKRGDIWMLGSHRLMCGDSTLLSDVQKLMAGQKARFVFTDPPWNVDYGSDTRHPSWKPRQILNDKMSTEEFGAFLLRAFNCMRKVSEAGCMTYVVMSAQEWGSLMNVMREAGYHWSSTIIWKKDSLVLSRKDYHTQYEPIWYGWLEGTRLCPLKDRKQSDVWEIPRPKVSEEHPTMKPVSLVAKAMLNSSHTGDLALDLFGGSGTTMIAAQQTGRVCFMMELDPKYCDVIVKRYVSQFGADLVFLLSGGKKIPYAETQIA</sequence>
<dbReference type="Pfam" id="PF01555">
    <property type="entry name" value="N6_N4_Mtase"/>
    <property type="match status" value="1"/>
</dbReference>
<keyword evidence="7" id="KW-1185">Reference proteome</keyword>
<keyword evidence="1" id="KW-0489">Methyltransferase</keyword>
<organism evidence="6 7">
    <name type="scientific">Desulforamulus hydrothermalis Lam5 = DSM 18033</name>
    <dbReference type="NCBI Taxonomy" id="1121428"/>
    <lineage>
        <taxon>Bacteria</taxon>
        <taxon>Bacillati</taxon>
        <taxon>Bacillota</taxon>
        <taxon>Clostridia</taxon>
        <taxon>Eubacteriales</taxon>
        <taxon>Peptococcaceae</taxon>
        <taxon>Desulforamulus</taxon>
    </lineage>
</organism>
<keyword evidence="3" id="KW-0680">Restriction system</keyword>
<dbReference type="InterPro" id="IPR036086">
    <property type="entry name" value="ParB/Sulfiredoxin_sf"/>
</dbReference>
<dbReference type="InterPro" id="IPR015840">
    <property type="entry name" value="DNA_MeTrfase_ParB"/>
</dbReference>
<accession>K8EDM3</accession>
<dbReference type="CDD" id="cd16401">
    <property type="entry name" value="ParB_N_like_MT"/>
    <property type="match status" value="1"/>
</dbReference>
<dbReference type="SMART" id="SM00470">
    <property type="entry name" value="ParB"/>
    <property type="match status" value="1"/>
</dbReference>
<reference evidence="6 7" key="1">
    <citation type="journal article" date="2013" name="Genome Announc.">
        <title>Genome Sequence of the Sulfate-Reducing Bacterium Desulfotomaculum hydrothermale Lam5(T).</title>
        <authorList>
            <person name="Amin O."/>
            <person name="Fardeau M.L."/>
            <person name="Valette O."/>
            <person name="Hirschler-Rea A."/>
            <person name="Barbe V."/>
            <person name="Medigue C."/>
            <person name="Vacherie B."/>
            <person name="Ollivier B."/>
            <person name="Bertin P.N."/>
            <person name="Dolla A."/>
        </authorList>
    </citation>
    <scope>NUCLEOTIDE SEQUENCE [LARGE SCALE GENOMIC DNA]</scope>
    <source>
        <strain evidence="7">Lam5 / DSM 18033</strain>
    </source>
</reference>
<dbReference type="InterPro" id="IPR003115">
    <property type="entry name" value="ParB_N"/>
</dbReference>
<keyword evidence="2" id="KW-0808">Transferase</keyword>
<dbReference type="InterPro" id="IPR029063">
    <property type="entry name" value="SAM-dependent_MTases_sf"/>
</dbReference>
<dbReference type="InterPro" id="IPR002941">
    <property type="entry name" value="DNA_methylase_N4/N6"/>
</dbReference>
<dbReference type="eggNOG" id="COG0863">
    <property type="taxonomic scope" value="Bacteria"/>
</dbReference>
<dbReference type="STRING" id="1121428.DESHY_10056"/>
<evidence type="ECO:0000259" key="5">
    <source>
        <dbReference type="SMART" id="SM00470"/>
    </source>
</evidence>
<dbReference type="SUPFAM" id="SSF53335">
    <property type="entry name" value="S-adenosyl-L-methionine-dependent methyltransferases"/>
    <property type="match status" value="1"/>
</dbReference>
<dbReference type="GO" id="GO:0032259">
    <property type="term" value="P:methylation"/>
    <property type="evidence" value="ECO:0007669"/>
    <property type="project" value="UniProtKB-KW"/>
</dbReference>
<dbReference type="GO" id="GO:0008170">
    <property type="term" value="F:N-methyltransferase activity"/>
    <property type="evidence" value="ECO:0007669"/>
    <property type="project" value="InterPro"/>
</dbReference>
<evidence type="ECO:0000256" key="4">
    <source>
        <dbReference type="RuleBase" id="RU362026"/>
    </source>
</evidence>
<dbReference type="eggNOG" id="COG1475">
    <property type="taxonomic scope" value="Bacteria"/>
</dbReference>
<dbReference type="Gene3D" id="3.90.1530.10">
    <property type="entry name" value="Conserved hypothetical protein from pyrococcus furiosus pfu- 392566-001, ParB domain"/>
    <property type="match status" value="1"/>
</dbReference>